<name>A0A0C4WG71_9GAMM</name>
<evidence type="ECO:0000313" key="2">
    <source>
        <dbReference type="EMBL" id="AJE19908.1"/>
    </source>
</evidence>
<keyword evidence="1 2" id="KW-0812">Transmembrane</keyword>
<feature type="transmembrane region" description="Helical" evidence="1">
    <location>
        <begin position="113"/>
        <end position="132"/>
    </location>
</feature>
<accession>A0A0C4WG71</accession>
<protein>
    <submittedName>
        <fullName evidence="2">Transmembrane protein</fullName>
    </submittedName>
</protein>
<gene>
    <name evidence="2" type="ORF">Achr_4020</name>
</gene>
<dbReference type="KEGG" id="acx:Achr_4020"/>
<keyword evidence="1" id="KW-0472">Membrane</keyword>
<dbReference type="EMBL" id="CP010415">
    <property type="protein sequence ID" value="AJE19908.1"/>
    <property type="molecule type" value="Genomic_DNA"/>
</dbReference>
<feature type="transmembrane region" description="Helical" evidence="1">
    <location>
        <begin position="79"/>
        <end position="101"/>
    </location>
</feature>
<feature type="transmembrane region" description="Helical" evidence="1">
    <location>
        <begin position="51"/>
        <end position="73"/>
    </location>
</feature>
<evidence type="ECO:0000313" key="3">
    <source>
        <dbReference type="Proteomes" id="UP000068210"/>
    </source>
</evidence>
<dbReference type="Proteomes" id="UP000068210">
    <property type="component" value="Chromosome"/>
</dbReference>
<reference evidence="2 3" key="1">
    <citation type="journal article" date="2015" name="PLoS ONE">
        <title>Azotobacter Genomes: The Genome of Azotobacter chroococcum NCIMB 8003 (ATCC 4412).</title>
        <authorList>
            <person name="Robson R.L."/>
            <person name="Jones R."/>
            <person name="Robson R.M."/>
            <person name="Schwartz A."/>
            <person name="Richardson T.H."/>
        </authorList>
    </citation>
    <scope>NUCLEOTIDE SEQUENCE [LARGE SCALE GENOMIC DNA]</scope>
    <source>
        <strain evidence="2 3">NCIMB 8003</strain>
    </source>
</reference>
<evidence type="ECO:0000256" key="1">
    <source>
        <dbReference type="SAM" id="Phobius"/>
    </source>
</evidence>
<proteinExistence type="predicted"/>
<dbReference type="InterPro" id="IPR018750">
    <property type="entry name" value="DUF2306_membrane"/>
</dbReference>
<dbReference type="HOGENOM" id="CLU_124879_0_1_6"/>
<dbReference type="RefSeq" id="WP_227028792.1">
    <property type="nucleotide sequence ID" value="NZ_CP010415.1"/>
</dbReference>
<keyword evidence="1" id="KW-1133">Transmembrane helix</keyword>
<dbReference type="Pfam" id="PF10067">
    <property type="entry name" value="DUF2306"/>
    <property type="match status" value="1"/>
</dbReference>
<organism evidence="2 3">
    <name type="scientific">Azotobacter chroococcum NCIMB 8003</name>
    <dbReference type="NCBI Taxonomy" id="1328314"/>
    <lineage>
        <taxon>Bacteria</taxon>
        <taxon>Pseudomonadati</taxon>
        <taxon>Pseudomonadota</taxon>
        <taxon>Gammaproteobacteria</taxon>
        <taxon>Pseudomonadales</taxon>
        <taxon>Pseudomonadaceae</taxon>
        <taxon>Azotobacter</taxon>
    </lineage>
</organism>
<keyword evidence="3" id="KW-1185">Reference proteome</keyword>
<dbReference type="AlphaFoldDB" id="A0A0C4WG71"/>
<sequence>MALIERIPDKEEPMTYLPLVYAHLATVVPAFGIGTWLMVRRKGTMHHRRLGHAYLVLMLATALVSLFMGATIGPRFFGHFGYIHAFSLLTLVSVPIAYFAARSGQVALHRNTMIGLYVGGLLIAGSFAFMPGRLLHGWLLGS</sequence>
<feature type="transmembrane region" description="Helical" evidence="1">
    <location>
        <begin position="20"/>
        <end position="39"/>
    </location>
</feature>